<dbReference type="AlphaFoldDB" id="A0A2S8A4K5"/>
<dbReference type="RefSeq" id="WP_105247852.1">
    <property type="nucleotide sequence ID" value="NZ_PSZM01000047.1"/>
</dbReference>
<dbReference type="Proteomes" id="UP000238042">
    <property type="component" value="Unassembled WGS sequence"/>
</dbReference>
<dbReference type="EMBL" id="PSZM01000047">
    <property type="protein sequence ID" value="PQL89470.1"/>
    <property type="molecule type" value="Genomic_DNA"/>
</dbReference>
<evidence type="ECO:0000313" key="2">
    <source>
        <dbReference type="EMBL" id="PQL89470.1"/>
    </source>
</evidence>
<proteinExistence type="predicted"/>
<gene>
    <name evidence="2" type="ORF">C4S77_12575</name>
</gene>
<evidence type="ECO:0000256" key="1">
    <source>
        <dbReference type="SAM" id="MobiDB-lite"/>
    </source>
</evidence>
<feature type="region of interest" description="Disordered" evidence="1">
    <location>
        <begin position="21"/>
        <end position="65"/>
    </location>
</feature>
<accession>A0A2S8A4K5</accession>
<sequence length="65" mass="7777">MPAKDNSDREAFKDEYIRMQGDRTEKFPQGFRNPENYNIRNSPGREYMKQDNDPRLKRIDPDNGN</sequence>
<feature type="compositionally biased region" description="Basic and acidic residues" evidence="1">
    <location>
        <begin position="46"/>
        <end position="65"/>
    </location>
</feature>
<evidence type="ECO:0000313" key="3">
    <source>
        <dbReference type="Proteomes" id="UP000238042"/>
    </source>
</evidence>
<organism evidence="2 3">
    <name type="scientific">Apibacter adventoris</name>
    <dbReference type="NCBI Taxonomy" id="1679466"/>
    <lineage>
        <taxon>Bacteria</taxon>
        <taxon>Pseudomonadati</taxon>
        <taxon>Bacteroidota</taxon>
        <taxon>Flavobacteriia</taxon>
        <taxon>Flavobacteriales</taxon>
        <taxon>Weeksellaceae</taxon>
        <taxon>Apibacter</taxon>
    </lineage>
</organism>
<protein>
    <submittedName>
        <fullName evidence="2">Uncharacterized protein</fullName>
    </submittedName>
</protein>
<reference evidence="2 3" key="1">
    <citation type="submission" date="2018-02" db="EMBL/GenBank/DDBJ databases">
        <title>Genome sequences of Apibacter spp., gut symbionts of Asian honey bees.</title>
        <authorList>
            <person name="Kwong W.K."/>
            <person name="Steele M.I."/>
            <person name="Moran N.A."/>
        </authorList>
    </citation>
    <scope>NUCLEOTIDE SEQUENCE [LARGE SCALE GENOMIC DNA]</scope>
    <source>
        <strain evidence="3">wkB301</strain>
    </source>
</reference>
<name>A0A2S8A4K5_9FLAO</name>
<keyword evidence="3" id="KW-1185">Reference proteome</keyword>
<comment type="caution">
    <text evidence="2">The sequence shown here is derived from an EMBL/GenBank/DDBJ whole genome shotgun (WGS) entry which is preliminary data.</text>
</comment>